<dbReference type="InterPro" id="IPR036938">
    <property type="entry name" value="PAP2/HPO_sf"/>
</dbReference>
<dbReference type="AlphaFoldDB" id="A0AAN6ZFQ2"/>
<keyword evidence="10" id="KW-1185">Reference proteome</keyword>
<feature type="transmembrane region" description="Helical" evidence="7">
    <location>
        <begin position="126"/>
        <end position="145"/>
    </location>
</feature>
<feature type="transmembrane region" description="Helical" evidence="7">
    <location>
        <begin position="92"/>
        <end position="114"/>
    </location>
</feature>
<feature type="transmembrane region" description="Helical" evidence="7">
    <location>
        <begin position="46"/>
        <end position="67"/>
    </location>
</feature>
<dbReference type="PANTHER" id="PTHR10165:SF84">
    <property type="entry name" value="PHOSPHATIDIC ACID PHOSPHATASE BETA"/>
    <property type="match status" value="1"/>
</dbReference>
<evidence type="ECO:0000256" key="2">
    <source>
        <dbReference type="ARBA" id="ARBA00008816"/>
    </source>
</evidence>
<dbReference type="SMART" id="SM00014">
    <property type="entry name" value="acidPPc"/>
    <property type="match status" value="1"/>
</dbReference>
<dbReference type="GO" id="GO:0006644">
    <property type="term" value="P:phospholipid metabolic process"/>
    <property type="evidence" value="ECO:0007669"/>
    <property type="project" value="InterPro"/>
</dbReference>
<dbReference type="InterPro" id="IPR043216">
    <property type="entry name" value="PAP-like"/>
</dbReference>
<feature type="transmembrane region" description="Helical" evidence="7">
    <location>
        <begin position="238"/>
        <end position="260"/>
    </location>
</feature>
<feature type="transmembrane region" description="Helical" evidence="7">
    <location>
        <begin position="208"/>
        <end position="226"/>
    </location>
</feature>
<reference evidence="9" key="1">
    <citation type="journal article" date="2023" name="Mol. Phylogenet. Evol.">
        <title>Genome-scale phylogeny and comparative genomics of the fungal order Sordariales.</title>
        <authorList>
            <person name="Hensen N."/>
            <person name="Bonometti L."/>
            <person name="Westerberg I."/>
            <person name="Brannstrom I.O."/>
            <person name="Guillou S."/>
            <person name="Cros-Aarteil S."/>
            <person name="Calhoun S."/>
            <person name="Haridas S."/>
            <person name="Kuo A."/>
            <person name="Mondo S."/>
            <person name="Pangilinan J."/>
            <person name="Riley R."/>
            <person name="LaButti K."/>
            <person name="Andreopoulos B."/>
            <person name="Lipzen A."/>
            <person name="Chen C."/>
            <person name="Yan M."/>
            <person name="Daum C."/>
            <person name="Ng V."/>
            <person name="Clum A."/>
            <person name="Steindorff A."/>
            <person name="Ohm R.A."/>
            <person name="Martin F."/>
            <person name="Silar P."/>
            <person name="Natvig D.O."/>
            <person name="Lalanne C."/>
            <person name="Gautier V."/>
            <person name="Ament-Velasquez S.L."/>
            <person name="Kruys A."/>
            <person name="Hutchinson M.I."/>
            <person name="Powell A.J."/>
            <person name="Barry K."/>
            <person name="Miller A.N."/>
            <person name="Grigoriev I.V."/>
            <person name="Debuchy R."/>
            <person name="Gladieux P."/>
            <person name="Hiltunen Thoren M."/>
            <person name="Johannesson H."/>
        </authorList>
    </citation>
    <scope>NUCLEOTIDE SEQUENCE</scope>
    <source>
        <strain evidence="9">CBS 123565</strain>
    </source>
</reference>
<dbReference type="Pfam" id="PF01569">
    <property type="entry name" value="PAP2"/>
    <property type="match status" value="1"/>
</dbReference>
<dbReference type="InterPro" id="IPR000326">
    <property type="entry name" value="PAP2/HPO"/>
</dbReference>
<dbReference type="Gene3D" id="1.20.144.10">
    <property type="entry name" value="Phosphatidic acid phosphatase type 2/haloperoxidase"/>
    <property type="match status" value="1"/>
</dbReference>
<dbReference type="GO" id="GO:0008195">
    <property type="term" value="F:phosphatidate phosphatase activity"/>
    <property type="evidence" value="ECO:0007669"/>
    <property type="project" value="TreeGrafter"/>
</dbReference>
<dbReference type="EMBL" id="MU853404">
    <property type="protein sequence ID" value="KAK4136011.1"/>
    <property type="molecule type" value="Genomic_DNA"/>
</dbReference>
<evidence type="ECO:0000313" key="10">
    <source>
        <dbReference type="Proteomes" id="UP001304895"/>
    </source>
</evidence>
<dbReference type="Proteomes" id="UP001304895">
    <property type="component" value="Unassembled WGS sequence"/>
</dbReference>
<evidence type="ECO:0000256" key="6">
    <source>
        <dbReference type="SAM" id="MobiDB-lite"/>
    </source>
</evidence>
<comment type="caution">
    <text evidence="9">The sequence shown here is derived from an EMBL/GenBank/DDBJ whole genome shotgun (WGS) entry which is preliminary data.</text>
</comment>
<keyword evidence="4 7" id="KW-1133">Transmembrane helix</keyword>
<evidence type="ECO:0000256" key="3">
    <source>
        <dbReference type="ARBA" id="ARBA00022692"/>
    </source>
</evidence>
<evidence type="ECO:0000256" key="7">
    <source>
        <dbReference type="SAM" id="Phobius"/>
    </source>
</evidence>
<dbReference type="GO" id="GO:0046839">
    <property type="term" value="P:phospholipid dephosphorylation"/>
    <property type="evidence" value="ECO:0007669"/>
    <property type="project" value="TreeGrafter"/>
</dbReference>
<evidence type="ECO:0000259" key="8">
    <source>
        <dbReference type="SMART" id="SM00014"/>
    </source>
</evidence>
<name>A0AAN6ZFQ2_9PEZI</name>
<evidence type="ECO:0000313" key="9">
    <source>
        <dbReference type="EMBL" id="KAK4136011.1"/>
    </source>
</evidence>
<keyword evidence="5 7" id="KW-0472">Membrane</keyword>
<accession>A0AAN6ZFQ2</accession>
<dbReference type="SUPFAM" id="SSF48317">
    <property type="entry name" value="Acid phosphatase/Vanadium-dependent haloperoxidase"/>
    <property type="match status" value="1"/>
</dbReference>
<keyword evidence="3 7" id="KW-0812">Transmembrane</keyword>
<comment type="subcellular location">
    <subcellularLocation>
        <location evidence="1">Membrane</location>
        <topology evidence="1">Multi-pass membrane protein</topology>
    </subcellularLocation>
</comment>
<sequence length="407" mass="44702">MLPFHRRKERPETTTTTTTEKTSNGSPSRQLVQFIMDWIKVSWKDVVAMAILGGATLGIYRAPYAAIRNFPITFDKSGDIVYPELAYPNRGWIISAPLSAVLSVLIPLIIIILAQIRIRSFWDCNNAILGLLYSHILGSLFQVIIKQLIGGFRPIFLDICQPDISLAKSHNSTGLNAVGFHQVMYTVDICTNPDKAALKTAMTSFPSGHATTAFAGCVFLFLWLNAKLKVFANLQTSFYWLALLLAPLLGAALQACALSVDQAHHWYDILAGAVIGTTVAFMCYRLCYAAVWDWRYNHIPLTRHRAIDYAAAAVTAAAPPQFTERALFVRKLGWGRRRRAGRRAAVAREKGRVGSAASSVTYARNGGADVAAPAPAPVSQRQPGPVAYPETAVRTDGQWHGRGDQMV</sequence>
<reference evidence="9" key="2">
    <citation type="submission" date="2023-05" db="EMBL/GenBank/DDBJ databases">
        <authorList>
            <consortium name="Lawrence Berkeley National Laboratory"/>
            <person name="Steindorff A."/>
            <person name="Hensen N."/>
            <person name="Bonometti L."/>
            <person name="Westerberg I."/>
            <person name="Brannstrom I.O."/>
            <person name="Guillou S."/>
            <person name="Cros-Aarteil S."/>
            <person name="Calhoun S."/>
            <person name="Haridas S."/>
            <person name="Kuo A."/>
            <person name="Mondo S."/>
            <person name="Pangilinan J."/>
            <person name="Riley R."/>
            <person name="Labutti K."/>
            <person name="Andreopoulos B."/>
            <person name="Lipzen A."/>
            <person name="Chen C."/>
            <person name="Yanf M."/>
            <person name="Daum C."/>
            <person name="Ng V."/>
            <person name="Clum A."/>
            <person name="Ohm R."/>
            <person name="Martin F."/>
            <person name="Silar P."/>
            <person name="Natvig D."/>
            <person name="Lalanne C."/>
            <person name="Gautier V."/>
            <person name="Ament-Velasquez S.L."/>
            <person name="Kruys A."/>
            <person name="Hutchinson M.I."/>
            <person name="Powell A.J."/>
            <person name="Barry K."/>
            <person name="Miller A.N."/>
            <person name="Grigoriev I.V."/>
            <person name="Debuchy R."/>
            <person name="Gladieux P."/>
            <person name="Thoren M.H."/>
            <person name="Johannesson H."/>
        </authorList>
    </citation>
    <scope>NUCLEOTIDE SEQUENCE</scope>
    <source>
        <strain evidence="9">CBS 123565</strain>
    </source>
</reference>
<feature type="transmembrane region" description="Helical" evidence="7">
    <location>
        <begin position="266"/>
        <end position="287"/>
    </location>
</feature>
<evidence type="ECO:0000256" key="5">
    <source>
        <dbReference type="ARBA" id="ARBA00023136"/>
    </source>
</evidence>
<feature type="region of interest" description="Disordered" evidence="6">
    <location>
        <begin position="1"/>
        <end position="26"/>
    </location>
</feature>
<organism evidence="9 10">
    <name type="scientific">Trichocladium antarcticum</name>
    <dbReference type="NCBI Taxonomy" id="1450529"/>
    <lineage>
        <taxon>Eukaryota</taxon>
        <taxon>Fungi</taxon>
        <taxon>Dikarya</taxon>
        <taxon>Ascomycota</taxon>
        <taxon>Pezizomycotina</taxon>
        <taxon>Sordariomycetes</taxon>
        <taxon>Sordariomycetidae</taxon>
        <taxon>Sordariales</taxon>
        <taxon>Chaetomiaceae</taxon>
        <taxon>Trichocladium</taxon>
    </lineage>
</organism>
<comment type="similarity">
    <text evidence="2">Belongs to the PA-phosphatase related phosphoesterase family.</text>
</comment>
<dbReference type="GO" id="GO:0016020">
    <property type="term" value="C:membrane"/>
    <property type="evidence" value="ECO:0007669"/>
    <property type="project" value="UniProtKB-SubCell"/>
</dbReference>
<feature type="compositionally biased region" description="Low complexity" evidence="6">
    <location>
        <begin position="13"/>
        <end position="22"/>
    </location>
</feature>
<dbReference type="PANTHER" id="PTHR10165">
    <property type="entry name" value="LIPID PHOSPHATE PHOSPHATASE"/>
    <property type="match status" value="1"/>
</dbReference>
<protein>
    <submittedName>
        <fullName evidence="9">Acid phosphatase/Vanadium-dependent haloperoxidase</fullName>
    </submittedName>
</protein>
<evidence type="ECO:0000256" key="1">
    <source>
        <dbReference type="ARBA" id="ARBA00004141"/>
    </source>
</evidence>
<feature type="domain" description="Phosphatidic acid phosphatase type 2/haloperoxidase" evidence="8">
    <location>
        <begin position="129"/>
        <end position="284"/>
    </location>
</feature>
<evidence type="ECO:0000256" key="4">
    <source>
        <dbReference type="ARBA" id="ARBA00022989"/>
    </source>
</evidence>
<proteinExistence type="inferred from homology"/>
<gene>
    <name evidence="9" type="ORF">BT67DRAFT_375097</name>
</gene>